<dbReference type="KEGG" id="mri:Mal4_01580"/>
<dbReference type="PROSITE" id="PS51257">
    <property type="entry name" value="PROKAR_LIPOPROTEIN"/>
    <property type="match status" value="1"/>
</dbReference>
<accession>A0A517Z076</accession>
<keyword evidence="1" id="KW-0732">Signal</keyword>
<feature type="signal peptide" evidence="1">
    <location>
        <begin position="1"/>
        <end position="29"/>
    </location>
</feature>
<evidence type="ECO:0000313" key="3">
    <source>
        <dbReference type="Proteomes" id="UP000320496"/>
    </source>
</evidence>
<dbReference type="AlphaFoldDB" id="A0A517Z076"/>
<evidence type="ECO:0000256" key="1">
    <source>
        <dbReference type="SAM" id="SignalP"/>
    </source>
</evidence>
<dbReference type="EMBL" id="CP036275">
    <property type="protein sequence ID" value="QDU35876.1"/>
    <property type="molecule type" value="Genomic_DNA"/>
</dbReference>
<dbReference type="Proteomes" id="UP000320496">
    <property type="component" value="Chromosome"/>
</dbReference>
<evidence type="ECO:0000313" key="2">
    <source>
        <dbReference type="EMBL" id="QDU35876.1"/>
    </source>
</evidence>
<proteinExistence type="predicted"/>
<reference evidence="2 3" key="1">
    <citation type="submission" date="2019-02" db="EMBL/GenBank/DDBJ databases">
        <title>Deep-cultivation of Planctomycetes and their phenomic and genomic characterization uncovers novel biology.</title>
        <authorList>
            <person name="Wiegand S."/>
            <person name="Jogler M."/>
            <person name="Boedeker C."/>
            <person name="Pinto D."/>
            <person name="Vollmers J."/>
            <person name="Rivas-Marin E."/>
            <person name="Kohn T."/>
            <person name="Peeters S.H."/>
            <person name="Heuer A."/>
            <person name="Rast P."/>
            <person name="Oberbeckmann S."/>
            <person name="Bunk B."/>
            <person name="Jeske O."/>
            <person name="Meyerdierks A."/>
            <person name="Storesund J.E."/>
            <person name="Kallscheuer N."/>
            <person name="Luecker S."/>
            <person name="Lage O.M."/>
            <person name="Pohl T."/>
            <person name="Merkel B.J."/>
            <person name="Hornburger P."/>
            <person name="Mueller R.-W."/>
            <person name="Bruemmer F."/>
            <person name="Labrenz M."/>
            <person name="Spormann A.M."/>
            <person name="Op den Camp H."/>
            <person name="Overmann J."/>
            <person name="Amann R."/>
            <person name="Jetten M.S.M."/>
            <person name="Mascher T."/>
            <person name="Medema M.H."/>
            <person name="Devos D.P."/>
            <person name="Kaster A.-K."/>
            <person name="Ovreas L."/>
            <person name="Rohde M."/>
            <person name="Galperin M.Y."/>
            <person name="Jogler C."/>
        </authorList>
    </citation>
    <scope>NUCLEOTIDE SEQUENCE [LARGE SCALE GENOMIC DNA]</scope>
    <source>
        <strain evidence="2 3">Mal4</strain>
    </source>
</reference>
<sequence length="87" mass="9797" precursor="true">MVRLFSIKRLALAGVLAAAGLASAGTAQACDYGIDCYYKPVITYRFEHVETVRRVTVYDAYGCPQRVRKVFVEKVRVPVKTFVKVCY</sequence>
<organism evidence="2 3">
    <name type="scientific">Maioricimonas rarisocia</name>
    <dbReference type="NCBI Taxonomy" id="2528026"/>
    <lineage>
        <taxon>Bacteria</taxon>
        <taxon>Pseudomonadati</taxon>
        <taxon>Planctomycetota</taxon>
        <taxon>Planctomycetia</taxon>
        <taxon>Planctomycetales</taxon>
        <taxon>Planctomycetaceae</taxon>
        <taxon>Maioricimonas</taxon>
    </lineage>
</organism>
<dbReference type="RefSeq" id="WP_145366572.1">
    <property type="nucleotide sequence ID" value="NZ_CP036275.1"/>
</dbReference>
<protein>
    <submittedName>
        <fullName evidence="2">Uncharacterized protein</fullName>
    </submittedName>
</protein>
<name>A0A517Z076_9PLAN</name>
<gene>
    <name evidence="2" type="ORF">Mal4_01580</name>
</gene>
<keyword evidence="3" id="KW-1185">Reference proteome</keyword>
<feature type="chain" id="PRO_5022033218" evidence="1">
    <location>
        <begin position="30"/>
        <end position="87"/>
    </location>
</feature>